<feature type="binding site" evidence="9">
    <location>
        <begin position="119"/>
        <end position="121"/>
    </location>
    <ligand>
        <name>ATP</name>
        <dbReference type="ChEBI" id="CHEBI:30616"/>
    </ligand>
</feature>
<evidence type="ECO:0000256" key="2">
    <source>
        <dbReference type="ARBA" id="ARBA00022679"/>
    </source>
</evidence>
<evidence type="ECO:0000256" key="4">
    <source>
        <dbReference type="ARBA" id="ARBA00022777"/>
    </source>
</evidence>
<dbReference type="EC" id="2.7.11.1" evidence="11"/>
<evidence type="ECO:0000256" key="5">
    <source>
        <dbReference type="ARBA" id="ARBA00022840"/>
    </source>
</evidence>
<feature type="binding site" evidence="9">
    <location>
        <position position="70"/>
    </location>
    <ligand>
        <name>ATP</name>
        <dbReference type="ChEBI" id="CHEBI:30616"/>
    </ligand>
</feature>
<evidence type="ECO:0000259" key="12">
    <source>
        <dbReference type="PROSITE" id="PS50011"/>
    </source>
</evidence>
<keyword evidence="2 11" id="KW-0808">Transferase</keyword>
<comment type="catalytic activity">
    <reaction evidence="6 11">
        <text>L-threonyl-[protein] + ATP = O-phospho-L-threonyl-[protein] + ADP + H(+)</text>
        <dbReference type="Rhea" id="RHEA:46608"/>
        <dbReference type="Rhea" id="RHEA-COMP:11060"/>
        <dbReference type="Rhea" id="RHEA-COMP:11605"/>
        <dbReference type="ChEBI" id="CHEBI:15378"/>
        <dbReference type="ChEBI" id="CHEBI:30013"/>
        <dbReference type="ChEBI" id="CHEBI:30616"/>
        <dbReference type="ChEBI" id="CHEBI:61977"/>
        <dbReference type="ChEBI" id="CHEBI:456216"/>
        <dbReference type="EC" id="2.7.11.1"/>
    </reaction>
</comment>
<accession>A0A8J6BBZ8</accession>
<feature type="binding site" evidence="9">
    <location>
        <begin position="168"/>
        <end position="169"/>
    </location>
    <ligand>
        <name>ATP</name>
        <dbReference type="ChEBI" id="CHEBI:30616"/>
    </ligand>
</feature>
<feature type="active site" description="Proton acceptor" evidence="8">
    <location>
        <position position="164"/>
    </location>
</feature>
<dbReference type="SMART" id="SM00220">
    <property type="entry name" value="S_TKc"/>
    <property type="match status" value="1"/>
</dbReference>
<evidence type="ECO:0000256" key="11">
    <source>
        <dbReference type="RuleBase" id="RU367134"/>
    </source>
</evidence>
<evidence type="ECO:0000256" key="10">
    <source>
        <dbReference type="PIRSR" id="PIRSR630616-3"/>
    </source>
</evidence>
<dbReference type="Pfam" id="PF00069">
    <property type="entry name" value="Pkinase"/>
    <property type="match status" value="1"/>
</dbReference>
<dbReference type="Proteomes" id="UP000717585">
    <property type="component" value="Unassembled WGS sequence"/>
</dbReference>
<dbReference type="InterPro" id="IPR011009">
    <property type="entry name" value="Kinase-like_dom_sf"/>
</dbReference>
<feature type="binding site" evidence="9">
    <location>
        <position position="51"/>
    </location>
    <ligand>
        <name>ATP</name>
        <dbReference type="ChEBI" id="CHEBI:30616"/>
    </ligand>
</feature>
<organism evidence="13 14">
    <name type="scientific">Carpediemonas membranifera</name>
    <dbReference type="NCBI Taxonomy" id="201153"/>
    <lineage>
        <taxon>Eukaryota</taxon>
        <taxon>Metamonada</taxon>
        <taxon>Carpediemonas-like organisms</taxon>
        <taxon>Carpediemonas</taxon>
    </lineage>
</organism>
<feature type="binding site" evidence="9">
    <location>
        <position position="182"/>
    </location>
    <ligand>
        <name>ATP</name>
        <dbReference type="ChEBI" id="CHEBI:30616"/>
    </ligand>
</feature>
<dbReference type="InterPro" id="IPR030616">
    <property type="entry name" value="Aur-like"/>
</dbReference>
<dbReference type="PIRSF" id="PIRSF000654">
    <property type="entry name" value="Integrin-linked_kinase"/>
    <property type="match status" value="1"/>
</dbReference>
<dbReference type="EMBL" id="JAHDYR010000003">
    <property type="protein sequence ID" value="KAG9397082.1"/>
    <property type="molecule type" value="Genomic_DNA"/>
</dbReference>
<feature type="cross-link" description="Glycyl lysine isopeptide (Lys-Gly) (interchain with G-Cter in SUMO2)" evidence="10">
    <location>
        <position position="166"/>
    </location>
</feature>
<dbReference type="GO" id="GO:0004674">
    <property type="term" value="F:protein serine/threonine kinase activity"/>
    <property type="evidence" value="ECO:0007669"/>
    <property type="project" value="UniProtKB-KW"/>
</dbReference>
<dbReference type="InterPro" id="IPR000719">
    <property type="entry name" value="Prot_kinase_dom"/>
</dbReference>
<dbReference type="SUPFAM" id="SSF56112">
    <property type="entry name" value="Protein kinase-like (PK-like)"/>
    <property type="match status" value="1"/>
</dbReference>
<dbReference type="Gene3D" id="1.10.510.10">
    <property type="entry name" value="Transferase(Phosphotransferase) domain 1"/>
    <property type="match status" value="1"/>
</dbReference>
<dbReference type="GO" id="GO:0005524">
    <property type="term" value="F:ATP binding"/>
    <property type="evidence" value="ECO:0007669"/>
    <property type="project" value="UniProtKB-UniRule"/>
</dbReference>
<feature type="domain" description="Protein kinase" evidence="12">
    <location>
        <begin position="41"/>
        <end position="296"/>
    </location>
</feature>
<evidence type="ECO:0000256" key="9">
    <source>
        <dbReference type="PIRSR" id="PIRSR630616-2"/>
    </source>
</evidence>
<evidence type="ECO:0000313" key="14">
    <source>
        <dbReference type="Proteomes" id="UP000717585"/>
    </source>
</evidence>
<evidence type="ECO:0000256" key="6">
    <source>
        <dbReference type="ARBA" id="ARBA00047899"/>
    </source>
</evidence>
<comment type="similarity">
    <text evidence="11">Belongs to the protein kinase superfamily. Ser/Thr protein kinase family. Aurora subfamily.</text>
</comment>
<keyword evidence="3 9" id="KW-0547">Nucleotide-binding</keyword>
<keyword evidence="1 11" id="KW-0723">Serine/threonine-protein kinase</keyword>
<evidence type="ECO:0000256" key="1">
    <source>
        <dbReference type="ARBA" id="ARBA00022527"/>
    </source>
</evidence>
<sequence length="303" mass="34340">MYALASTKPKFGSVMLPGRAQDDVPNGSVHPNGKKYELSDFDIGKQIGQGKVGTVYAAREKESGFIVALKEMSKKQLAAEGFKIVAVREIDVHSRLQHPNILRFYGYFHDADKIYFILEYAGGGELYHELKHRHHFDEPTAARYTYQIASALNYLHKNRSVHRDLKPENILIDIDGNLKLADFGWACRLADGPNASRRSTLCGTLDYLPPEMIKGQSYDEKVDTWALGVMLYEFLVGDPPFLAEEYKKTYEMICNVKLPPMPAYVSAEAKDLISKLCRSMASKRLSLQAVLEHPFITKYNKQR</sequence>
<dbReference type="CDD" id="cd14007">
    <property type="entry name" value="STKc_Aurora"/>
    <property type="match status" value="1"/>
</dbReference>
<keyword evidence="5 9" id="KW-0067">ATP-binding</keyword>
<evidence type="ECO:0000313" key="13">
    <source>
        <dbReference type="EMBL" id="KAG9397082.1"/>
    </source>
</evidence>
<dbReference type="OrthoDB" id="377346at2759"/>
<evidence type="ECO:0000256" key="3">
    <source>
        <dbReference type="ARBA" id="ARBA00022741"/>
    </source>
</evidence>
<comment type="catalytic activity">
    <reaction evidence="7 11">
        <text>L-seryl-[protein] + ATP = O-phospho-L-seryl-[protein] + ADP + H(+)</text>
        <dbReference type="Rhea" id="RHEA:17989"/>
        <dbReference type="Rhea" id="RHEA-COMP:9863"/>
        <dbReference type="Rhea" id="RHEA-COMP:11604"/>
        <dbReference type="ChEBI" id="CHEBI:15378"/>
        <dbReference type="ChEBI" id="CHEBI:29999"/>
        <dbReference type="ChEBI" id="CHEBI:30616"/>
        <dbReference type="ChEBI" id="CHEBI:83421"/>
        <dbReference type="ChEBI" id="CHEBI:456216"/>
        <dbReference type="EC" id="2.7.11.1"/>
    </reaction>
</comment>
<dbReference type="PROSITE" id="PS50011">
    <property type="entry name" value="PROTEIN_KINASE_DOM"/>
    <property type="match status" value="1"/>
</dbReference>
<protein>
    <recommendedName>
        <fullName evidence="11">Aurora kinase</fullName>
        <ecNumber evidence="11">2.7.11.1</ecNumber>
    </recommendedName>
</protein>
<evidence type="ECO:0000256" key="8">
    <source>
        <dbReference type="PIRSR" id="PIRSR630616-1"/>
    </source>
</evidence>
<dbReference type="FunFam" id="3.30.200.20:FF:000042">
    <property type="entry name" value="Aurora kinase A"/>
    <property type="match status" value="1"/>
</dbReference>
<dbReference type="PANTHER" id="PTHR24350">
    <property type="entry name" value="SERINE/THREONINE-PROTEIN KINASE IAL-RELATED"/>
    <property type="match status" value="1"/>
</dbReference>
<name>A0A8J6BBZ8_9EUKA</name>
<dbReference type="FunFam" id="1.10.510.10:FF:000235">
    <property type="entry name" value="Serine/threonine-protein kinase ark1"/>
    <property type="match status" value="1"/>
</dbReference>
<evidence type="ECO:0000256" key="7">
    <source>
        <dbReference type="ARBA" id="ARBA00048679"/>
    </source>
</evidence>
<keyword evidence="14" id="KW-1185">Reference proteome</keyword>
<gene>
    <name evidence="13" type="ORF">J8273_0990</name>
</gene>
<proteinExistence type="inferred from homology"/>
<keyword evidence="4 11" id="KW-0418">Kinase</keyword>
<reference evidence="13" key="1">
    <citation type="submission" date="2021-05" db="EMBL/GenBank/DDBJ databases">
        <title>A free-living protist that lacks canonical eukaryotic 1 DNA replication and segregation systems.</title>
        <authorList>
            <person name="Salas-Leiva D.E."/>
            <person name="Tromer E.C."/>
            <person name="Curtis B.A."/>
            <person name="Jerlstrom-Hultqvist J."/>
            <person name="Kolisko M."/>
            <person name="Yi Z."/>
            <person name="Salas-Leiva J.S."/>
            <person name="Gallot-Lavallee L."/>
            <person name="Kops G.J.P.L."/>
            <person name="Archibald J.M."/>
            <person name="Simpson A.G.B."/>
            <person name="Roger A.J."/>
        </authorList>
    </citation>
    <scope>NUCLEOTIDE SEQUENCE</scope>
    <source>
        <strain evidence="13">BICM</strain>
    </source>
</reference>
<comment type="caution">
    <text evidence="13">The sequence shown here is derived from an EMBL/GenBank/DDBJ whole genome shotgun (WGS) entry which is preliminary data.</text>
</comment>
<dbReference type="AlphaFoldDB" id="A0A8J6BBZ8"/>